<reference evidence="2" key="1">
    <citation type="submission" date="2022-07" db="EMBL/GenBank/DDBJ databases">
        <title>Genome analysis of Parmales, a sister group of diatoms, reveals the evolutionary specialization of diatoms from phago-mixotrophs to photoautotrophs.</title>
        <authorList>
            <person name="Ban H."/>
            <person name="Sato S."/>
            <person name="Yoshikawa S."/>
            <person name="Kazumasa Y."/>
            <person name="Nakamura Y."/>
            <person name="Ichinomiya M."/>
            <person name="Saitoh K."/>
            <person name="Sato N."/>
            <person name="Blanc-Mathieu R."/>
            <person name="Endo H."/>
            <person name="Kuwata A."/>
            <person name="Ogata H."/>
        </authorList>
    </citation>
    <scope>NUCLEOTIDE SEQUENCE</scope>
</reference>
<name>A0A9W6ZZU1_9STRA</name>
<keyword evidence="1" id="KW-0175">Coiled coil</keyword>
<keyword evidence="3" id="KW-1185">Reference proteome</keyword>
<evidence type="ECO:0000313" key="3">
    <source>
        <dbReference type="Proteomes" id="UP001165082"/>
    </source>
</evidence>
<gene>
    <name evidence="2" type="ORF">TrRE_jg12722</name>
</gene>
<dbReference type="AlphaFoldDB" id="A0A9W6ZZU1"/>
<comment type="caution">
    <text evidence="2">The sequence shown here is derived from an EMBL/GenBank/DDBJ whole genome shotgun (WGS) entry which is preliminary data.</text>
</comment>
<feature type="coiled-coil region" evidence="1">
    <location>
        <begin position="2"/>
        <end position="54"/>
    </location>
</feature>
<evidence type="ECO:0000256" key="1">
    <source>
        <dbReference type="SAM" id="Coils"/>
    </source>
</evidence>
<accession>A0A9W6ZZU1</accession>
<evidence type="ECO:0000313" key="2">
    <source>
        <dbReference type="EMBL" id="GMH58840.1"/>
    </source>
</evidence>
<organism evidence="2 3">
    <name type="scientific">Triparma retinervis</name>
    <dbReference type="NCBI Taxonomy" id="2557542"/>
    <lineage>
        <taxon>Eukaryota</taxon>
        <taxon>Sar</taxon>
        <taxon>Stramenopiles</taxon>
        <taxon>Ochrophyta</taxon>
        <taxon>Bolidophyceae</taxon>
        <taxon>Parmales</taxon>
        <taxon>Triparmaceae</taxon>
        <taxon>Triparma</taxon>
    </lineage>
</organism>
<dbReference type="EMBL" id="BRXZ01000972">
    <property type="protein sequence ID" value="GMH58840.1"/>
    <property type="molecule type" value="Genomic_DNA"/>
</dbReference>
<protein>
    <submittedName>
        <fullName evidence="2">Uncharacterized protein</fullName>
    </submittedName>
</protein>
<proteinExistence type="predicted"/>
<dbReference type="Proteomes" id="UP001165082">
    <property type="component" value="Unassembled WGS sequence"/>
</dbReference>
<sequence length="296" mass="33467">MNKATENRIHALEMELLENKEMVMAMQAAMQAEIDALKEENLKFREALEKNNSDNNRVSLEADFNIPTDFNIPRGLKRNCCGHPKVEEVPKVEEAEVKKGLDEPPQPESTTIAAATQVTQQQQDSHQPTSCEKQVMKFQQSDGTQRRLVNDALGGGTLLSTVGGGAFKIENEVIKAMCLKESMNKGLMDTAKENFITFNRSTGTANNKVTLLLKTNLDANLPHEAFPVFWEPEAKKQPKKGGAIIHYIGHWKLDSIVMKKSWLQHKSDTVERDSVFELKKDRYYEEYAAKFPRPTM</sequence>